<evidence type="ECO:0000256" key="4">
    <source>
        <dbReference type="PROSITE-ProRule" id="PRU00335"/>
    </source>
</evidence>
<dbReference type="GO" id="GO:0000976">
    <property type="term" value="F:transcription cis-regulatory region binding"/>
    <property type="evidence" value="ECO:0007669"/>
    <property type="project" value="TreeGrafter"/>
</dbReference>
<dbReference type="AlphaFoldDB" id="A0A095SJE8"/>
<dbReference type="Pfam" id="PF17918">
    <property type="entry name" value="TetR_C_15"/>
    <property type="match status" value="1"/>
</dbReference>
<evidence type="ECO:0000256" key="2">
    <source>
        <dbReference type="ARBA" id="ARBA00023125"/>
    </source>
</evidence>
<gene>
    <name evidence="6" type="ORF">Y5S_02157</name>
</gene>
<dbReference type="PRINTS" id="PR00455">
    <property type="entry name" value="HTHTETR"/>
</dbReference>
<dbReference type="PROSITE" id="PS50977">
    <property type="entry name" value="HTH_TETR_2"/>
    <property type="match status" value="1"/>
</dbReference>
<dbReference type="PATRIC" id="fig|1177154.3.peg.2197"/>
<dbReference type="Pfam" id="PF00440">
    <property type="entry name" value="TetR_N"/>
    <property type="match status" value="1"/>
</dbReference>
<dbReference type="Gene3D" id="1.10.357.10">
    <property type="entry name" value="Tetracycline Repressor, domain 2"/>
    <property type="match status" value="1"/>
</dbReference>
<dbReference type="SUPFAM" id="SSF46689">
    <property type="entry name" value="Homeodomain-like"/>
    <property type="match status" value="1"/>
</dbReference>
<dbReference type="STRING" id="1177154.Y5S_02157"/>
<name>A0A095SJE8_9GAMM</name>
<dbReference type="PANTHER" id="PTHR30055:SF234">
    <property type="entry name" value="HTH-TYPE TRANSCRIPTIONAL REGULATOR BETI"/>
    <property type="match status" value="1"/>
</dbReference>
<dbReference type="InterPro" id="IPR041669">
    <property type="entry name" value="TetR_C_15"/>
</dbReference>
<evidence type="ECO:0000313" key="7">
    <source>
        <dbReference type="Proteomes" id="UP000029444"/>
    </source>
</evidence>
<keyword evidence="1" id="KW-0805">Transcription regulation</keyword>
<dbReference type="GO" id="GO:0003700">
    <property type="term" value="F:DNA-binding transcription factor activity"/>
    <property type="evidence" value="ECO:0007669"/>
    <property type="project" value="TreeGrafter"/>
</dbReference>
<keyword evidence="2 4" id="KW-0238">DNA-binding</keyword>
<dbReference type="PANTHER" id="PTHR30055">
    <property type="entry name" value="HTH-TYPE TRANSCRIPTIONAL REGULATOR RUTR"/>
    <property type="match status" value="1"/>
</dbReference>
<proteinExistence type="predicted"/>
<protein>
    <submittedName>
        <fullName evidence="6">TetR family transcriptional regulator</fullName>
    </submittedName>
</protein>
<keyword evidence="3" id="KW-0804">Transcription</keyword>
<feature type="domain" description="HTH tetR-type" evidence="5">
    <location>
        <begin position="1"/>
        <end position="58"/>
    </location>
</feature>
<reference evidence="6 7" key="1">
    <citation type="submission" date="2012-09" db="EMBL/GenBank/DDBJ databases">
        <title>Genome Sequence of alkane-degrading Bacterium Alcanivorax sp. 19-m-6.</title>
        <authorList>
            <person name="Lai Q."/>
            <person name="Shao Z."/>
        </authorList>
    </citation>
    <scope>NUCLEOTIDE SEQUENCE [LARGE SCALE GENOMIC DNA]</scope>
    <source>
        <strain evidence="6 7">19-m-6</strain>
    </source>
</reference>
<dbReference type="InterPro" id="IPR009057">
    <property type="entry name" value="Homeodomain-like_sf"/>
</dbReference>
<evidence type="ECO:0000313" key="6">
    <source>
        <dbReference type="EMBL" id="KGD64791.1"/>
    </source>
</evidence>
<comment type="caution">
    <text evidence="6">The sequence shown here is derived from an EMBL/GenBank/DDBJ whole genome shotgun (WGS) entry which is preliminary data.</text>
</comment>
<sequence>MERIITATGELVLEQGLDALTTNRVAEQANVNIATLYQYFPHKQALLSALVQTHMHDLTRKLHALLDGLGDASVAESTRLWATLGIQYFRQNDSLLGMLFQSQHALSTLPEGKEFERRLLDAMHRFLLRQRDRLQVESLDRAIYVALHACTAILSRHLLEPVPYYQDEEIVEEVIILMTRYFGAGDA</sequence>
<dbReference type="RefSeq" id="WP_035232923.1">
    <property type="nucleotide sequence ID" value="NZ_ARXV01000007.1"/>
</dbReference>
<feature type="DNA-binding region" description="H-T-H motif" evidence="4">
    <location>
        <begin position="21"/>
        <end position="40"/>
    </location>
</feature>
<evidence type="ECO:0000256" key="1">
    <source>
        <dbReference type="ARBA" id="ARBA00023015"/>
    </source>
</evidence>
<dbReference type="InterPro" id="IPR050109">
    <property type="entry name" value="HTH-type_TetR-like_transc_reg"/>
</dbReference>
<dbReference type="Proteomes" id="UP000029444">
    <property type="component" value="Unassembled WGS sequence"/>
</dbReference>
<dbReference type="InterPro" id="IPR001647">
    <property type="entry name" value="HTH_TetR"/>
</dbReference>
<accession>A0A095SJE8</accession>
<evidence type="ECO:0000256" key="3">
    <source>
        <dbReference type="ARBA" id="ARBA00023163"/>
    </source>
</evidence>
<dbReference type="eggNOG" id="COG1309">
    <property type="taxonomic scope" value="Bacteria"/>
</dbReference>
<keyword evidence="7" id="KW-1185">Reference proteome</keyword>
<organism evidence="6 7">
    <name type="scientific">Alcanivorax nanhaiticus</name>
    <dbReference type="NCBI Taxonomy" id="1177154"/>
    <lineage>
        <taxon>Bacteria</taxon>
        <taxon>Pseudomonadati</taxon>
        <taxon>Pseudomonadota</taxon>
        <taxon>Gammaproteobacteria</taxon>
        <taxon>Oceanospirillales</taxon>
        <taxon>Alcanivoracaceae</taxon>
        <taxon>Alcanivorax</taxon>
    </lineage>
</organism>
<dbReference type="EMBL" id="ARXV01000007">
    <property type="protein sequence ID" value="KGD64791.1"/>
    <property type="molecule type" value="Genomic_DNA"/>
</dbReference>
<evidence type="ECO:0000259" key="5">
    <source>
        <dbReference type="PROSITE" id="PS50977"/>
    </source>
</evidence>